<dbReference type="EMBL" id="CP007389">
    <property type="protein sequence ID" value="APT74793.1"/>
    <property type="molecule type" value="Genomic_DNA"/>
</dbReference>
<gene>
    <name evidence="1" type="ORF">BW47_00065</name>
</gene>
<organism evidence="1 2">
    <name type="scientific">Thermosipho melanesiensis</name>
    <dbReference type="NCBI Taxonomy" id="46541"/>
    <lineage>
        <taxon>Bacteria</taxon>
        <taxon>Thermotogati</taxon>
        <taxon>Thermotogota</taxon>
        <taxon>Thermotogae</taxon>
        <taxon>Thermotogales</taxon>
        <taxon>Fervidobacteriaceae</taxon>
        <taxon>Thermosipho</taxon>
    </lineage>
</organism>
<sequence>MLFLLKRRNELKRATISSWVYCLCGYYDSSKRKNNLIFKEGAPFLIIGGKINYECYKGKKSYKDI</sequence>
<evidence type="ECO:0000313" key="2">
    <source>
        <dbReference type="Proteomes" id="UP000185490"/>
    </source>
</evidence>
<protein>
    <submittedName>
        <fullName evidence="1">Uncharacterized protein</fullName>
    </submittedName>
</protein>
<dbReference type="Proteomes" id="UP000185490">
    <property type="component" value="Chromosome"/>
</dbReference>
<keyword evidence="2" id="KW-1185">Reference proteome</keyword>
<evidence type="ECO:0000313" key="1">
    <source>
        <dbReference type="EMBL" id="APT74793.1"/>
    </source>
</evidence>
<reference evidence="1 2" key="1">
    <citation type="submission" date="2014-02" db="EMBL/GenBank/DDBJ databases">
        <title>Diversity of Thermotogales isolates from hydrothermal vents.</title>
        <authorList>
            <person name="Haverkamp T.H.A."/>
            <person name="Lossouarn J."/>
            <person name="Geslin C."/>
            <person name="Nesbo C.L."/>
        </authorList>
    </citation>
    <scope>NUCLEOTIDE SEQUENCE [LARGE SCALE GENOMIC DNA]</scope>
    <source>
        <strain evidence="1 2">431</strain>
    </source>
</reference>
<proteinExistence type="predicted"/>
<accession>A0ABM6GH87</accession>
<name>A0ABM6GH87_9BACT</name>